<feature type="region of interest" description="Disordered" evidence="1">
    <location>
        <begin position="1"/>
        <end position="32"/>
    </location>
</feature>
<feature type="compositionally biased region" description="Acidic residues" evidence="1">
    <location>
        <begin position="193"/>
        <end position="210"/>
    </location>
</feature>
<feature type="region of interest" description="Disordered" evidence="1">
    <location>
        <begin position="139"/>
        <end position="222"/>
    </location>
</feature>
<proteinExistence type="predicted"/>
<accession>A0A9P7XKP0</accession>
<keyword evidence="3" id="KW-1185">Reference proteome</keyword>
<feature type="region of interest" description="Disordered" evidence="1">
    <location>
        <begin position="283"/>
        <end position="328"/>
    </location>
</feature>
<dbReference type="EMBL" id="JAHRHY010000018">
    <property type="protein sequence ID" value="KAG9062841.1"/>
    <property type="molecule type" value="Genomic_DNA"/>
</dbReference>
<evidence type="ECO:0000313" key="3">
    <source>
        <dbReference type="Proteomes" id="UP000707451"/>
    </source>
</evidence>
<dbReference type="OrthoDB" id="2437453at2759"/>
<evidence type="ECO:0000256" key="1">
    <source>
        <dbReference type="SAM" id="MobiDB-lite"/>
    </source>
</evidence>
<protein>
    <submittedName>
        <fullName evidence="2">Uncharacterized protein</fullName>
    </submittedName>
</protein>
<dbReference type="Proteomes" id="UP000707451">
    <property type="component" value="Unassembled WGS sequence"/>
</dbReference>
<gene>
    <name evidence="2" type="ORF">KI688_005147</name>
</gene>
<reference evidence="2" key="1">
    <citation type="submission" date="2021-06" db="EMBL/GenBank/DDBJ databases">
        <title>Genome Sequence of Mortierella hyaline Strain SCG-10, a Cold-Adapted, Nitrate-Reducing Fungus Isolated from Soil in Minnesota, USA.</title>
        <authorList>
            <person name="Aldossari N."/>
        </authorList>
    </citation>
    <scope>NUCLEOTIDE SEQUENCE</scope>
    <source>
        <strain evidence="2">SCG-10</strain>
    </source>
</reference>
<feature type="compositionally biased region" description="Low complexity" evidence="1">
    <location>
        <begin position="283"/>
        <end position="303"/>
    </location>
</feature>
<sequence length="328" mass="34503">MGEHHKDTTNDAASSPAVVSLGKDTGDDDLTSYIGGSLSPSFKAKVMISDSSNNSNSTEDCDVDMAMEGVELEVASLAVQSTTATGMVPQLVEQTTTNDVLAVASTSTFFPSESSLVAAGAAGRGVETELLGEQALPPVGVTVTTPTSTSATATTTTTVQTEQSELMKDTDGNTEAITPPLSQNVDTDQTNLEVEEQDDDEDDDSDDDNDDSHGLDEDPSMIVTTDAVYSAVPISSELHIFPHSSKGFNWNQDHFLKPHQRRNLGVDELHSAFNASIGGIVRSRSSNSTASSNSSSSSTSTSNTGGGIRVHEILLDQEETDQILPPRS</sequence>
<organism evidence="2 3">
    <name type="scientific">Linnemannia hyalina</name>
    <dbReference type="NCBI Taxonomy" id="64524"/>
    <lineage>
        <taxon>Eukaryota</taxon>
        <taxon>Fungi</taxon>
        <taxon>Fungi incertae sedis</taxon>
        <taxon>Mucoromycota</taxon>
        <taxon>Mortierellomycotina</taxon>
        <taxon>Mortierellomycetes</taxon>
        <taxon>Mortierellales</taxon>
        <taxon>Mortierellaceae</taxon>
        <taxon>Linnemannia</taxon>
    </lineage>
</organism>
<feature type="compositionally biased region" description="Low complexity" evidence="1">
    <location>
        <begin position="141"/>
        <end position="164"/>
    </location>
</feature>
<dbReference type="AlphaFoldDB" id="A0A9P7XKP0"/>
<feature type="compositionally biased region" description="Polar residues" evidence="1">
    <location>
        <begin position="173"/>
        <end position="192"/>
    </location>
</feature>
<comment type="caution">
    <text evidence="2">The sequence shown here is derived from an EMBL/GenBank/DDBJ whole genome shotgun (WGS) entry which is preliminary data.</text>
</comment>
<evidence type="ECO:0000313" key="2">
    <source>
        <dbReference type="EMBL" id="KAG9062841.1"/>
    </source>
</evidence>
<name>A0A9P7XKP0_9FUNG</name>